<keyword evidence="2" id="KW-0812">Transmembrane</keyword>
<keyword evidence="2" id="KW-0472">Membrane</keyword>
<feature type="compositionally biased region" description="Basic and acidic residues" evidence="1">
    <location>
        <begin position="322"/>
        <end position="338"/>
    </location>
</feature>
<feature type="transmembrane region" description="Helical" evidence="2">
    <location>
        <begin position="254"/>
        <end position="272"/>
    </location>
</feature>
<evidence type="ECO:0000313" key="3">
    <source>
        <dbReference type="EMBL" id="CAD9038022.1"/>
    </source>
</evidence>
<feature type="transmembrane region" description="Helical" evidence="2">
    <location>
        <begin position="227"/>
        <end position="248"/>
    </location>
</feature>
<evidence type="ECO:0000256" key="1">
    <source>
        <dbReference type="SAM" id="MobiDB-lite"/>
    </source>
</evidence>
<feature type="region of interest" description="Disordered" evidence="1">
    <location>
        <begin position="311"/>
        <end position="371"/>
    </location>
</feature>
<feature type="transmembrane region" description="Helical" evidence="2">
    <location>
        <begin position="279"/>
        <end position="305"/>
    </location>
</feature>
<feature type="transmembrane region" description="Helical" evidence="2">
    <location>
        <begin position="184"/>
        <end position="206"/>
    </location>
</feature>
<proteinExistence type="predicted"/>
<organism evidence="3">
    <name type="scientific">Eutreptiella gymnastica</name>
    <dbReference type="NCBI Taxonomy" id="73025"/>
    <lineage>
        <taxon>Eukaryota</taxon>
        <taxon>Discoba</taxon>
        <taxon>Euglenozoa</taxon>
        <taxon>Euglenida</taxon>
        <taxon>Spirocuta</taxon>
        <taxon>Euglenophyceae</taxon>
        <taxon>Eutreptiales</taxon>
        <taxon>Eutreptiaceae</taxon>
        <taxon>Eutreptiella</taxon>
    </lineage>
</organism>
<sequence>MSGETLPTKSEIEQAMIRAEKDEAERTKAGFLLVILIMVGLGFKYQEELLGLRQPLEAALHQPLEVTILQVRTSGYKRFLDTHESMREACNGLLVASLAYRQQLSEKAATLFGPLKEPLLKFRTAVNEALADLDAPLLQLRKMLLTFEANYLKEPVSQLRVQILQSALFTDLLPEGSEWVLDYWLWYSGCALVFGIVFGGLARHFLRTARKHTEDILASSMKGVDNPITALFIAIFAGPVLAMVAAILALFESLLFLGLISTGLGVTVFVLGSEVASSLVVLLGYVCTFGVLPVLLVSGSVQLLLGATTKTKAAPPGDETEDAAKESEPDSEAGKNEEGGEAIPDLDRVLRSPRQPVDMADVRGEKDEGSFSCAARLCG</sequence>
<evidence type="ECO:0000256" key="2">
    <source>
        <dbReference type="SAM" id="Phobius"/>
    </source>
</evidence>
<accession>A0A7S1NSC7</accession>
<dbReference type="AlphaFoldDB" id="A0A7S1NSC7"/>
<protein>
    <submittedName>
        <fullName evidence="3">Uncharacterized protein</fullName>
    </submittedName>
</protein>
<name>A0A7S1NSC7_9EUGL</name>
<gene>
    <name evidence="3" type="ORF">EGYM00392_LOCUS49182</name>
</gene>
<dbReference type="EMBL" id="HBGA01132832">
    <property type="protein sequence ID" value="CAD9038022.1"/>
    <property type="molecule type" value="Transcribed_RNA"/>
</dbReference>
<feature type="compositionally biased region" description="Basic and acidic residues" evidence="1">
    <location>
        <begin position="360"/>
        <end position="369"/>
    </location>
</feature>
<reference evidence="3" key="1">
    <citation type="submission" date="2021-01" db="EMBL/GenBank/DDBJ databases">
        <authorList>
            <person name="Corre E."/>
            <person name="Pelletier E."/>
            <person name="Niang G."/>
            <person name="Scheremetjew M."/>
            <person name="Finn R."/>
            <person name="Kale V."/>
            <person name="Holt S."/>
            <person name="Cochrane G."/>
            <person name="Meng A."/>
            <person name="Brown T."/>
            <person name="Cohen L."/>
        </authorList>
    </citation>
    <scope>NUCLEOTIDE SEQUENCE</scope>
    <source>
        <strain evidence="3">NIES-381</strain>
    </source>
</reference>
<keyword evidence="2" id="KW-1133">Transmembrane helix</keyword>